<dbReference type="InterPro" id="IPR008927">
    <property type="entry name" value="6-PGluconate_DH-like_C_sf"/>
</dbReference>
<evidence type="ECO:0000256" key="4">
    <source>
        <dbReference type="RuleBase" id="RU362068"/>
    </source>
</evidence>
<dbReference type="InterPro" id="IPR013332">
    <property type="entry name" value="KPR_N"/>
</dbReference>
<dbReference type="PANTHER" id="PTHR21708">
    <property type="entry name" value="PROBABLE 2-DEHYDROPANTOATE 2-REDUCTASE"/>
    <property type="match status" value="1"/>
</dbReference>
<dbReference type="GO" id="GO:0015940">
    <property type="term" value="P:pantothenate biosynthetic process"/>
    <property type="evidence" value="ECO:0007669"/>
    <property type="project" value="UniProtKB-KW"/>
</dbReference>
<dbReference type="NCBIfam" id="TIGR00745">
    <property type="entry name" value="apbA_panE"/>
    <property type="match status" value="1"/>
</dbReference>
<evidence type="ECO:0000256" key="3">
    <source>
        <dbReference type="ARBA" id="ARBA00023002"/>
    </source>
</evidence>
<keyword evidence="2 4" id="KW-0521">NADP</keyword>
<dbReference type="Pfam" id="PF02558">
    <property type="entry name" value="ApbA"/>
    <property type="match status" value="1"/>
</dbReference>
<accession>A0A9W6C5Y0</accession>
<dbReference type="InterPro" id="IPR051402">
    <property type="entry name" value="KPR-Related"/>
</dbReference>
<evidence type="ECO:0000313" key="8">
    <source>
        <dbReference type="Proteomes" id="UP001145145"/>
    </source>
</evidence>
<dbReference type="InterPro" id="IPR013328">
    <property type="entry name" value="6PGD_dom2"/>
</dbReference>
<dbReference type="SUPFAM" id="SSF48179">
    <property type="entry name" value="6-phosphogluconate dehydrogenase C-terminal domain-like"/>
    <property type="match status" value="1"/>
</dbReference>
<comment type="function">
    <text evidence="4">Catalyzes the NADPH-dependent reduction of ketopantoate into pantoic acid.</text>
</comment>
<dbReference type="Gene3D" id="1.10.1040.10">
    <property type="entry name" value="N-(1-d-carboxylethyl)-l-norvaline Dehydrogenase, domain 2"/>
    <property type="match status" value="1"/>
</dbReference>
<feature type="domain" description="Ketopantoate reductase C-terminal" evidence="6">
    <location>
        <begin position="184"/>
        <end position="306"/>
    </location>
</feature>
<dbReference type="InterPro" id="IPR036291">
    <property type="entry name" value="NAD(P)-bd_dom_sf"/>
</dbReference>
<sequence length="313" mass="34690">MMEEKKMMIVGIGGVGGYLAGMTGQKYSNLTLIARGKRGEALREHGVVLHSDYNGEMVTRAAAVLESASEAGAVQDLIFLCVKTYALEEVCSTLASCVDEHTIIVPVMNGADTAQRVREYLGKGLVVDSVIYTTAAANKDYSITQLGQYTKIILGASDPQEKEAAQEVFRVLRTAGIDCEVYEDVRQAVWEKYIFNCAYNVITAYYLETVENIRDHEDRRREFHTLLEEALAVAEAAGVHIREHYIDEEYTRFLGLNEGSTSSLKRDVEAGRPSEFETFGGYLIKTAKELGVPVPLSEQFYDGLKEKIKGKAD</sequence>
<dbReference type="InterPro" id="IPR013752">
    <property type="entry name" value="KPA_reductase"/>
</dbReference>
<dbReference type="Proteomes" id="UP001145145">
    <property type="component" value="Unassembled WGS sequence"/>
</dbReference>
<dbReference type="Pfam" id="PF08546">
    <property type="entry name" value="ApbA_C"/>
    <property type="match status" value="1"/>
</dbReference>
<dbReference type="InterPro" id="IPR003710">
    <property type="entry name" value="ApbA"/>
</dbReference>
<dbReference type="FunFam" id="1.10.1040.10:FF:000017">
    <property type="entry name" value="2-dehydropantoate 2-reductase"/>
    <property type="match status" value="1"/>
</dbReference>
<evidence type="ECO:0000313" key="7">
    <source>
        <dbReference type="EMBL" id="GLG03763.1"/>
    </source>
</evidence>
<dbReference type="RefSeq" id="WP_087168000.1">
    <property type="nucleotide sequence ID" value="NZ_BSBO01000007.1"/>
</dbReference>
<dbReference type="GO" id="GO:0005737">
    <property type="term" value="C:cytoplasm"/>
    <property type="evidence" value="ECO:0007669"/>
    <property type="project" value="TreeGrafter"/>
</dbReference>
<comment type="catalytic activity">
    <reaction evidence="4">
        <text>(R)-pantoate + NADP(+) = 2-dehydropantoate + NADPH + H(+)</text>
        <dbReference type="Rhea" id="RHEA:16233"/>
        <dbReference type="ChEBI" id="CHEBI:11561"/>
        <dbReference type="ChEBI" id="CHEBI:15378"/>
        <dbReference type="ChEBI" id="CHEBI:15980"/>
        <dbReference type="ChEBI" id="CHEBI:57783"/>
        <dbReference type="ChEBI" id="CHEBI:58349"/>
        <dbReference type="EC" id="1.1.1.169"/>
    </reaction>
</comment>
<reference evidence="7 8" key="1">
    <citation type="journal article" date="2023" name="Int. J. Syst. Evol. Microbiol.">
        <title>Sellimonas catena sp. nov., isolated from human faeces.</title>
        <authorList>
            <person name="Hisatomi A."/>
            <person name="Ohkuma M."/>
            <person name="Sakamoto M."/>
        </authorList>
    </citation>
    <scope>NUCLEOTIDE SEQUENCE [LARGE SCALE GENOMIC DNA]</scope>
    <source>
        <strain evidence="7 8">12EGH17</strain>
    </source>
</reference>
<proteinExistence type="inferred from homology"/>
<evidence type="ECO:0000256" key="2">
    <source>
        <dbReference type="ARBA" id="ARBA00022857"/>
    </source>
</evidence>
<dbReference type="AlphaFoldDB" id="A0A9W6C5Y0"/>
<dbReference type="PANTHER" id="PTHR21708:SF26">
    <property type="entry name" value="2-DEHYDROPANTOATE 2-REDUCTASE"/>
    <property type="match status" value="1"/>
</dbReference>
<dbReference type="SUPFAM" id="SSF51735">
    <property type="entry name" value="NAD(P)-binding Rossmann-fold domains"/>
    <property type="match status" value="1"/>
</dbReference>
<comment type="caution">
    <text evidence="7">The sequence shown here is derived from an EMBL/GenBank/DDBJ whole genome shotgun (WGS) entry which is preliminary data.</text>
</comment>
<keyword evidence="8" id="KW-1185">Reference proteome</keyword>
<dbReference type="GO" id="GO:0008677">
    <property type="term" value="F:2-dehydropantoate 2-reductase activity"/>
    <property type="evidence" value="ECO:0007669"/>
    <property type="project" value="UniProtKB-EC"/>
</dbReference>
<feature type="domain" description="Ketopantoate reductase N-terminal" evidence="5">
    <location>
        <begin position="8"/>
        <end position="157"/>
    </location>
</feature>
<comment type="pathway">
    <text evidence="4">Cofactor biosynthesis; (R)-pantothenate biosynthesis; (R)-pantoate from 3-methyl-2-oxobutanoate: step 2/2.</text>
</comment>
<dbReference type="EC" id="1.1.1.169" evidence="4"/>
<evidence type="ECO:0000259" key="5">
    <source>
        <dbReference type="Pfam" id="PF02558"/>
    </source>
</evidence>
<dbReference type="EMBL" id="BSBO01000007">
    <property type="protein sequence ID" value="GLG03763.1"/>
    <property type="molecule type" value="Genomic_DNA"/>
</dbReference>
<dbReference type="Gene3D" id="3.40.50.720">
    <property type="entry name" value="NAD(P)-binding Rossmann-like Domain"/>
    <property type="match status" value="1"/>
</dbReference>
<keyword evidence="3 4" id="KW-0560">Oxidoreductase</keyword>
<organism evidence="7 8">
    <name type="scientific">Sellimonas catena</name>
    <dbReference type="NCBI Taxonomy" id="2994035"/>
    <lineage>
        <taxon>Bacteria</taxon>
        <taxon>Bacillati</taxon>
        <taxon>Bacillota</taxon>
        <taxon>Clostridia</taxon>
        <taxon>Lachnospirales</taxon>
        <taxon>Lachnospiraceae</taxon>
        <taxon>Sellimonas</taxon>
    </lineage>
</organism>
<comment type="similarity">
    <text evidence="1 4">Belongs to the ketopantoate reductase family.</text>
</comment>
<gene>
    <name evidence="7" type="ORF">Selli1_09370</name>
</gene>
<keyword evidence="4" id="KW-0566">Pantothenate biosynthesis</keyword>
<name>A0A9W6C5Y0_9FIRM</name>
<evidence type="ECO:0000256" key="1">
    <source>
        <dbReference type="ARBA" id="ARBA00007870"/>
    </source>
</evidence>
<protein>
    <recommendedName>
        <fullName evidence="4">2-dehydropantoate 2-reductase</fullName>
        <ecNumber evidence="4">1.1.1.169</ecNumber>
    </recommendedName>
    <alternativeName>
        <fullName evidence="4">Ketopantoate reductase</fullName>
    </alternativeName>
</protein>
<evidence type="ECO:0000259" key="6">
    <source>
        <dbReference type="Pfam" id="PF08546"/>
    </source>
</evidence>